<evidence type="ECO:0000313" key="6">
    <source>
        <dbReference type="EMBL" id="QDA60168.1"/>
    </source>
</evidence>
<evidence type="ECO:0000313" key="7">
    <source>
        <dbReference type="Proteomes" id="UP000305398"/>
    </source>
</evidence>
<dbReference type="OrthoDB" id="9800276at2"/>
<keyword evidence="4" id="KW-1133">Transmembrane helix</keyword>
<sequence length="386" mass="43146">MPWEHWRLRCSNAAPSYPRVPMLVAFIFFGFFFSVCALMLWWLVRAKPVIVASSDCPRVSILVAARNEEAVIERCLASLTQLRYPTDKLEILIADDASTDNTAGVVRRFIADKPQFRLLTVRHRLGTARGKSNALAHLCRAATADYFFITDADMALPPDWIQTMLGAAPDGVGVVTGVTTCNTTLFGRLQGLDWLFGLSVIRLLTDHGLPVTAVGNNMLVTRAAYESIGGYEAMAFTVTEDLQLFSLIVAQGWGYRNLLDPRVLGVSVPQPTVRCLLQQRKRWMKGAVRLPWQLSALFGLYALFYVAVFWPGLLSLGSIAVLFSAKVLCQMVFLKITLRQAGRRESWAVLLGYELYLCLMSGAVLVYTVVPGPIQWKERRYRWAEG</sequence>
<keyword evidence="4" id="KW-0472">Membrane</keyword>
<organism evidence="6 7">
    <name type="scientific">Hymenobacter jejuensis</name>
    <dbReference type="NCBI Taxonomy" id="2502781"/>
    <lineage>
        <taxon>Bacteria</taxon>
        <taxon>Pseudomonadati</taxon>
        <taxon>Bacteroidota</taxon>
        <taxon>Cytophagia</taxon>
        <taxon>Cytophagales</taxon>
        <taxon>Hymenobacteraceae</taxon>
        <taxon>Hymenobacter</taxon>
    </lineage>
</organism>
<feature type="domain" description="Glycosyltransferase 2-like" evidence="5">
    <location>
        <begin position="60"/>
        <end position="227"/>
    </location>
</feature>
<dbReference type="InterPro" id="IPR029044">
    <property type="entry name" value="Nucleotide-diphossugar_trans"/>
</dbReference>
<keyword evidence="2" id="KW-0328">Glycosyltransferase</keyword>
<dbReference type="SUPFAM" id="SSF53448">
    <property type="entry name" value="Nucleotide-diphospho-sugar transferases"/>
    <property type="match status" value="1"/>
</dbReference>
<keyword evidence="3 6" id="KW-0808">Transferase</keyword>
<feature type="transmembrane region" description="Helical" evidence="4">
    <location>
        <begin position="346"/>
        <end position="370"/>
    </location>
</feature>
<dbReference type="Gene3D" id="3.90.550.10">
    <property type="entry name" value="Spore Coat Polysaccharide Biosynthesis Protein SpsA, Chain A"/>
    <property type="match status" value="1"/>
</dbReference>
<dbReference type="PANTHER" id="PTHR43630:SF1">
    <property type="entry name" value="POLY-BETA-1,6-N-ACETYL-D-GLUCOSAMINE SYNTHASE"/>
    <property type="match status" value="1"/>
</dbReference>
<gene>
    <name evidence="6" type="ORF">FHG12_08625</name>
</gene>
<feature type="transmembrane region" description="Helical" evidence="4">
    <location>
        <begin position="290"/>
        <end position="310"/>
    </location>
</feature>
<dbReference type="GO" id="GO:0016757">
    <property type="term" value="F:glycosyltransferase activity"/>
    <property type="evidence" value="ECO:0007669"/>
    <property type="project" value="UniProtKB-KW"/>
</dbReference>
<feature type="transmembrane region" description="Helical" evidence="4">
    <location>
        <begin position="20"/>
        <end position="44"/>
    </location>
</feature>
<reference evidence="6 7" key="1">
    <citation type="submission" date="2019-06" db="EMBL/GenBank/DDBJ databases">
        <authorList>
            <person name="Srinivasan S."/>
        </authorList>
    </citation>
    <scope>NUCLEOTIDE SEQUENCE [LARGE SCALE GENOMIC DNA]</scope>
    <source>
        <strain evidence="6 7">17J68-5</strain>
    </source>
</reference>
<evidence type="ECO:0000256" key="3">
    <source>
        <dbReference type="ARBA" id="ARBA00022679"/>
    </source>
</evidence>
<evidence type="ECO:0000259" key="5">
    <source>
        <dbReference type="Pfam" id="PF00535"/>
    </source>
</evidence>
<keyword evidence="7" id="KW-1185">Reference proteome</keyword>
<dbReference type="KEGG" id="hyj:FHG12_08625"/>
<protein>
    <submittedName>
        <fullName evidence="6">Glycosyltransferase</fullName>
    </submittedName>
</protein>
<evidence type="ECO:0000256" key="4">
    <source>
        <dbReference type="SAM" id="Phobius"/>
    </source>
</evidence>
<accession>A0A5B7ZYR7</accession>
<evidence type="ECO:0000256" key="2">
    <source>
        <dbReference type="ARBA" id="ARBA00022676"/>
    </source>
</evidence>
<dbReference type="Proteomes" id="UP000305398">
    <property type="component" value="Chromosome"/>
</dbReference>
<dbReference type="EMBL" id="CP040896">
    <property type="protein sequence ID" value="QDA60168.1"/>
    <property type="molecule type" value="Genomic_DNA"/>
</dbReference>
<name>A0A5B7ZYR7_9BACT</name>
<dbReference type="PANTHER" id="PTHR43630">
    <property type="entry name" value="POLY-BETA-1,6-N-ACETYL-D-GLUCOSAMINE SYNTHASE"/>
    <property type="match status" value="1"/>
</dbReference>
<feature type="transmembrane region" description="Helical" evidence="4">
    <location>
        <begin position="316"/>
        <end position="334"/>
    </location>
</feature>
<dbReference type="InterPro" id="IPR001173">
    <property type="entry name" value="Glyco_trans_2-like"/>
</dbReference>
<evidence type="ECO:0000256" key="1">
    <source>
        <dbReference type="ARBA" id="ARBA00006739"/>
    </source>
</evidence>
<proteinExistence type="inferred from homology"/>
<dbReference type="AlphaFoldDB" id="A0A5B7ZYR7"/>
<dbReference type="Pfam" id="PF00535">
    <property type="entry name" value="Glycos_transf_2"/>
    <property type="match status" value="1"/>
</dbReference>
<keyword evidence="4" id="KW-0812">Transmembrane</keyword>
<comment type="similarity">
    <text evidence="1">Belongs to the glycosyltransferase 2 family.</text>
</comment>